<name>A0A1U7LN61_NEOID</name>
<accession>A0A1U7LN61</accession>
<feature type="binding site" evidence="11">
    <location>
        <position position="180"/>
    </location>
    <ligand>
        <name>substrate</name>
    </ligand>
</feature>
<protein>
    <recommendedName>
        <fullName evidence="4 12">Aminomethyltransferase</fullName>
        <ecNumber evidence="4 12">2.1.2.10</ecNumber>
    </recommendedName>
    <alternativeName>
        <fullName evidence="9 12">Glycine cleavage system T protein</fullName>
    </alternativeName>
</protein>
<dbReference type="InterPro" id="IPR006223">
    <property type="entry name" value="GcvT"/>
</dbReference>
<evidence type="ECO:0000256" key="2">
    <source>
        <dbReference type="ARBA" id="ARBA00008609"/>
    </source>
</evidence>
<comment type="subcellular location">
    <subcellularLocation>
        <location evidence="1 12">Mitochondrion</location>
    </subcellularLocation>
</comment>
<evidence type="ECO:0000256" key="4">
    <source>
        <dbReference type="ARBA" id="ARBA00012616"/>
    </source>
</evidence>
<dbReference type="InterPro" id="IPR028896">
    <property type="entry name" value="GcvT/YgfZ/DmdA"/>
</dbReference>
<dbReference type="InterPro" id="IPR027266">
    <property type="entry name" value="TrmE/GcvT-like"/>
</dbReference>
<comment type="function">
    <text evidence="12">The glycine cleavage system catalyzes the degradation of glycine.</text>
</comment>
<organism evidence="14 15">
    <name type="scientific">Neolecta irregularis (strain DAH-3)</name>
    <dbReference type="NCBI Taxonomy" id="1198029"/>
    <lineage>
        <taxon>Eukaryota</taxon>
        <taxon>Fungi</taxon>
        <taxon>Dikarya</taxon>
        <taxon>Ascomycota</taxon>
        <taxon>Taphrinomycotina</taxon>
        <taxon>Neolectales</taxon>
        <taxon>Neolectaceae</taxon>
        <taxon>Neolecta</taxon>
    </lineage>
</organism>
<dbReference type="GO" id="GO:0005960">
    <property type="term" value="C:glycine cleavage complex"/>
    <property type="evidence" value="ECO:0007669"/>
    <property type="project" value="EnsemblFungi"/>
</dbReference>
<keyword evidence="6 12" id="KW-0808">Transferase</keyword>
<dbReference type="GO" id="GO:0005739">
    <property type="term" value="C:mitochondrion"/>
    <property type="evidence" value="ECO:0007669"/>
    <property type="project" value="UniProtKB-SubCell"/>
</dbReference>
<keyword evidence="8 12" id="KW-0496">Mitochondrion</keyword>
<comment type="catalytic activity">
    <reaction evidence="10 12">
        <text>N(6)-[(R)-S(8)-aminomethyldihydrolipoyl]-L-lysyl-[protein] + (6S)-5,6,7,8-tetrahydrofolate = N(6)-[(R)-dihydrolipoyl]-L-lysyl-[protein] + (6R)-5,10-methylene-5,6,7,8-tetrahydrofolate + NH4(+)</text>
        <dbReference type="Rhea" id="RHEA:16945"/>
        <dbReference type="Rhea" id="RHEA-COMP:10475"/>
        <dbReference type="Rhea" id="RHEA-COMP:10492"/>
        <dbReference type="ChEBI" id="CHEBI:15636"/>
        <dbReference type="ChEBI" id="CHEBI:28938"/>
        <dbReference type="ChEBI" id="CHEBI:57453"/>
        <dbReference type="ChEBI" id="CHEBI:83100"/>
        <dbReference type="ChEBI" id="CHEBI:83143"/>
        <dbReference type="EC" id="2.1.2.10"/>
    </reaction>
</comment>
<proteinExistence type="inferred from homology"/>
<reference evidence="14 15" key="1">
    <citation type="submission" date="2016-04" db="EMBL/GenBank/DDBJ databases">
        <title>Evolutionary innovation and constraint leading to complex multicellularity in the Ascomycota.</title>
        <authorList>
            <person name="Cisse O."/>
            <person name="Nguyen A."/>
            <person name="Hewitt D.A."/>
            <person name="Jedd G."/>
            <person name="Stajich J.E."/>
        </authorList>
    </citation>
    <scope>NUCLEOTIDE SEQUENCE [LARGE SCALE GENOMIC DNA]</scope>
    <source>
        <strain evidence="14 15">DAH-3</strain>
    </source>
</reference>
<dbReference type="PANTHER" id="PTHR43757:SF2">
    <property type="entry name" value="AMINOMETHYLTRANSFERASE, MITOCHONDRIAL"/>
    <property type="match status" value="1"/>
</dbReference>
<dbReference type="Gene3D" id="3.30.1360.120">
    <property type="entry name" value="Probable tRNA modification gtpase trme, domain 1"/>
    <property type="match status" value="1"/>
</dbReference>
<dbReference type="GO" id="GO:0006546">
    <property type="term" value="P:glycine catabolic process"/>
    <property type="evidence" value="ECO:0007669"/>
    <property type="project" value="InterPro"/>
</dbReference>
<keyword evidence="7 12" id="KW-0809">Transit peptide</keyword>
<dbReference type="NCBIfam" id="TIGR00528">
    <property type="entry name" value="gcvT"/>
    <property type="match status" value="1"/>
</dbReference>
<keyword evidence="15" id="KW-1185">Reference proteome</keyword>
<dbReference type="STRING" id="1198029.A0A1U7LN61"/>
<dbReference type="GO" id="GO:0008168">
    <property type="term" value="F:methyltransferase activity"/>
    <property type="evidence" value="ECO:0007669"/>
    <property type="project" value="UniProtKB-KW"/>
</dbReference>
<dbReference type="GO" id="GO:0008483">
    <property type="term" value="F:transaminase activity"/>
    <property type="evidence" value="ECO:0007669"/>
    <property type="project" value="UniProtKB-KW"/>
</dbReference>
<comment type="similarity">
    <text evidence="2 12">Belongs to the GcvT family.</text>
</comment>
<evidence type="ECO:0000256" key="9">
    <source>
        <dbReference type="ARBA" id="ARBA00031395"/>
    </source>
</evidence>
<dbReference type="Proteomes" id="UP000186594">
    <property type="component" value="Unassembled WGS sequence"/>
</dbReference>
<evidence type="ECO:0000256" key="6">
    <source>
        <dbReference type="ARBA" id="ARBA00022679"/>
    </source>
</evidence>
<keyword evidence="5 12" id="KW-0032">Aminotransferase</keyword>
<evidence type="ECO:0000256" key="7">
    <source>
        <dbReference type="ARBA" id="ARBA00022946"/>
    </source>
</evidence>
<feature type="domain" description="GCVT N-terminal" evidence="13">
    <location>
        <begin position="1"/>
        <end position="243"/>
    </location>
</feature>
<sequence>MAEFAGYSMPIQYTQGIPDSHKWVRSKAGLFDVGHMVQMKFRGPKVTAFLESITPSDLNSLAPFSSTLSVLLNTNGGIVDDLIITKHSETEYYVVTNAGCREKDLAYLKSHLENWKGVEWELLDGRGLIALQGPFAADVLNIHTTADLTPLKFGQSAYLTVAGVECHVARGGYTGEDGFEISIKEEKTVQVTESILGSSPDVRLAGLGARDSLRLEAGMCLYGHDLDETTTPVEASLAWVIGKRRRAEGGFPGSSTILQQLREGPARRRVGLVVKEAPARGMAPRNRISPAQKEQQY</sequence>
<evidence type="ECO:0000313" key="15">
    <source>
        <dbReference type="Proteomes" id="UP000186594"/>
    </source>
</evidence>
<dbReference type="FunFam" id="3.30.70.1400:FF:000001">
    <property type="entry name" value="Aminomethyltransferase"/>
    <property type="match status" value="1"/>
</dbReference>
<dbReference type="Gene3D" id="3.30.70.1400">
    <property type="entry name" value="Aminomethyltransferase beta-barrel domains"/>
    <property type="match status" value="1"/>
</dbReference>
<dbReference type="AlphaFoldDB" id="A0A1U7LN61"/>
<gene>
    <name evidence="14" type="ORF">NEOLI_000354</name>
</gene>
<dbReference type="Pfam" id="PF01571">
    <property type="entry name" value="GCV_T"/>
    <property type="match status" value="1"/>
</dbReference>
<comment type="caution">
    <text evidence="14">The sequence shown here is derived from an EMBL/GenBank/DDBJ whole genome shotgun (WGS) entry which is preliminary data.</text>
</comment>
<keyword evidence="14" id="KW-0489">Methyltransferase</keyword>
<dbReference type="GO" id="GO:0006730">
    <property type="term" value="P:one-carbon metabolic process"/>
    <property type="evidence" value="ECO:0007669"/>
    <property type="project" value="EnsemblFungi"/>
</dbReference>
<dbReference type="GO" id="GO:0004047">
    <property type="term" value="F:aminomethyltransferase activity"/>
    <property type="evidence" value="ECO:0007669"/>
    <property type="project" value="UniProtKB-EC"/>
</dbReference>
<evidence type="ECO:0000256" key="11">
    <source>
        <dbReference type="PIRSR" id="PIRSR006487-1"/>
    </source>
</evidence>
<dbReference type="OrthoDB" id="10263536at2759"/>
<dbReference type="Gene3D" id="4.10.1250.10">
    <property type="entry name" value="Aminomethyltransferase fragment"/>
    <property type="match status" value="1"/>
</dbReference>
<dbReference type="SUPFAM" id="SSF103025">
    <property type="entry name" value="Folate-binding domain"/>
    <property type="match status" value="1"/>
</dbReference>
<evidence type="ECO:0000259" key="13">
    <source>
        <dbReference type="Pfam" id="PF01571"/>
    </source>
</evidence>
<evidence type="ECO:0000256" key="8">
    <source>
        <dbReference type="ARBA" id="ARBA00023128"/>
    </source>
</evidence>
<evidence type="ECO:0000256" key="12">
    <source>
        <dbReference type="RuleBase" id="RU003981"/>
    </source>
</evidence>
<dbReference type="EMBL" id="LXFE01000976">
    <property type="protein sequence ID" value="OLL24110.1"/>
    <property type="molecule type" value="Genomic_DNA"/>
</dbReference>
<comment type="subunit">
    <text evidence="3 12">The glycine cleavage system is composed of four proteins: P, T, L and H.</text>
</comment>
<evidence type="ECO:0000256" key="3">
    <source>
        <dbReference type="ARBA" id="ARBA00011690"/>
    </source>
</evidence>
<dbReference type="EC" id="2.1.2.10" evidence="4 12"/>
<dbReference type="OMA" id="DSPINSH"/>
<dbReference type="PANTHER" id="PTHR43757">
    <property type="entry name" value="AMINOMETHYLTRANSFERASE"/>
    <property type="match status" value="1"/>
</dbReference>
<evidence type="ECO:0000256" key="10">
    <source>
        <dbReference type="ARBA" id="ARBA00047665"/>
    </source>
</evidence>
<dbReference type="PIRSF" id="PIRSF006487">
    <property type="entry name" value="GcvT"/>
    <property type="match status" value="1"/>
</dbReference>
<evidence type="ECO:0000256" key="1">
    <source>
        <dbReference type="ARBA" id="ARBA00004173"/>
    </source>
</evidence>
<dbReference type="FunFam" id="4.10.1250.10:FF:000002">
    <property type="entry name" value="Aminomethyltransferase"/>
    <property type="match status" value="1"/>
</dbReference>
<dbReference type="GO" id="GO:0032259">
    <property type="term" value="P:methylation"/>
    <property type="evidence" value="ECO:0007669"/>
    <property type="project" value="UniProtKB-KW"/>
</dbReference>
<evidence type="ECO:0000256" key="5">
    <source>
        <dbReference type="ARBA" id="ARBA00022576"/>
    </source>
</evidence>
<dbReference type="InterPro" id="IPR006222">
    <property type="entry name" value="GCVT_N"/>
</dbReference>
<evidence type="ECO:0000313" key="14">
    <source>
        <dbReference type="EMBL" id="OLL24110.1"/>
    </source>
</evidence>